<dbReference type="AlphaFoldDB" id="A0A0F9BNA8"/>
<evidence type="ECO:0000313" key="2">
    <source>
        <dbReference type="EMBL" id="KKK92089.1"/>
    </source>
</evidence>
<protein>
    <recommendedName>
        <fullName evidence="3">EamA domain-containing protein</fullName>
    </recommendedName>
</protein>
<name>A0A0F9BNA8_9ZZZZ</name>
<reference evidence="2" key="1">
    <citation type="journal article" date="2015" name="Nature">
        <title>Complex archaea that bridge the gap between prokaryotes and eukaryotes.</title>
        <authorList>
            <person name="Spang A."/>
            <person name="Saw J.H."/>
            <person name="Jorgensen S.L."/>
            <person name="Zaremba-Niedzwiedzka K."/>
            <person name="Martijn J."/>
            <person name="Lind A.E."/>
            <person name="van Eijk R."/>
            <person name="Schleper C."/>
            <person name="Guy L."/>
            <person name="Ettema T.J."/>
        </authorList>
    </citation>
    <scope>NUCLEOTIDE SEQUENCE</scope>
</reference>
<dbReference type="Pfam" id="PF04657">
    <property type="entry name" value="DMT_YdcZ"/>
    <property type="match status" value="1"/>
</dbReference>
<dbReference type="PANTHER" id="PTHR34821">
    <property type="entry name" value="INNER MEMBRANE PROTEIN YDCZ"/>
    <property type="match status" value="1"/>
</dbReference>
<feature type="transmembrane region" description="Helical" evidence="1">
    <location>
        <begin position="128"/>
        <end position="145"/>
    </location>
</feature>
<sequence>MGGDNLRYAAIMLAAGIGIPVLATLNAALGARIGAPVVASLVLFAVAFTVALAVGALTGLGAVSQLTGQPFYLFGAGLLVAFYILSITWIAPRFGIGNAVFFVLLGQMLSAAVIDHFGLFGARQQSLTAMRALGIAMMALGVLATQKA</sequence>
<feature type="transmembrane region" description="Helical" evidence="1">
    <location>
        <begin position="99"/>
        <end position="122"/>
    </location>
</feature>
<evidence type="ECO:0000256" key="1">
    <source>
        <dbReference type="SAM" id="Phobius"/>
    </source>
</evidence>
<dbReference type="PANTHER" id="PTHR34821:SF2">
    <property type="entry name" value="INNER MEMBRANE PROTEIN YDCZ"/>
    <property type="match status" value="1"/>
</dbReference>
<dbReference type="EMBL" id="LAZR01048370">
    <property type="protein sequence ID" value="KKK92089.1"/>
    <property type="molecule type" value="Genomic_DNA"/>
</dbReference>
<comment type="caution">
    <text evidence="2">The sequence shown here is derived from an EMBL/GenBank/DDBJ whole genome shotgun (WGS) entry which is preliminary data.</text>
</comment>
<keyword evidence="1" id="KW-0812">Transmembrane</keyword>
<evidence type="ECO:0008006" key="3">
    <source>
        <dbReference type="Google" id="ProtNLM"/>
    </source>
</evidence>
<dbReference type="InterPro" id="IPR006750">
    <property type="entry name" value="YdcZ"/>
</dbReference>
<keyword evidence="1" id="KW-1133">Transmembrane helix</keyword>
<gene>
    <name evidence="2" type="ORF">LCGC14_2706420</name>
</gene>
<feature type="transmembrane region" description="Helical" evidence="1">
    <location>
        <begin position="71"/>
        <end position="92"/>
    </location>
</feature>
<feature type="transmembrane region" description="Helical" evidence="1">
    <location>
        <begin position="6"/>
        <end position="25"/>
    </location>
</feature>
<accession>A0A0F9BNA8</accession>
<keyword evidence="1" id="KW-0472">Membrane</keyword>
<organism evidence="2">
    <name type="scientific">marine sediment metagenome</name>
    <dbReference type="NCBI Taxonomy" id="412755"/>
    <lineage>
        <taxon>unclassified sequences</taxon>
        <taxon>metagenomes</taxon>
        <taxon>ecological metagenomes</taxon>
    </lineage>
</organism>
<proteinExistence type="predicted"/>
<dbReference type="GO" id="GO:0005886">
    <property type="term" value="C:plasma membrane"/>
    <property type="evidence" value="ECO:0007669"/>
    <property type="project" value="TreeGrafter"/>
</dbReference>
<feature type="transmembrane region" description="Helical" evidence="1">
    <location>
        <begin position="37"/>
        <end position="59"/>
    </location>
</feature>